<feature type="region of interest" description="Disordered" evidence="1">
    <location>
        <begin position="1"/>
        <end position="27"/>
    </location>
</feature>
<feature type="compositionally biased region" description="Basic and acidic residues" evidence="1">
    <location>
        <begin position="7"/>
        <end position="27"/>
    </location>
</feature>
<dbReference type="Proteomes" id="UP000663929">
    <property type="component" value="Chromosome"/>
</dbReference>
<dbReference type="AlphaFoldDB" id="A0A8A4U3L4"/>
<evidence type="ECO:0000313" key="3">
    <source>
        <dbReference type="Proteomes" id="UP000663929"/>
    </source>
</evidence>
<accession>A0A8A4U3L4</accession>
<keyword evidence="3" id="KW-1185">Reference proteome</keyword>
<organism evidence="2 3">
    <name type="scientific">Sulfidibacter corallicola</name>
    <dbReference type="NCBI Taxonomy" id="2818388"/>
    <lineage>
        <taxon>Bacteria</taxon>
        <taxon>Pseudomonadati</taxon>
        <taxon>Acidobacteriota</taxon>
        <taxon>Holophagae</taxon>
        <taxon>Acanthopleuribacterales</taxon>
        <taxon>Acanthopleuribacteraceae</taxon>
        <taxon>Sulfidibacter</taxon>
    </lineage>
</organism>
<dbReference type="RefSeq" id="WP_237383437.1">
    <property type="nucleotide sequence ID" value="NZ_CP071793.1"/>
</dbReference>
<sequence>MSKRLTKKDSETGDKPSASKKERESKLEATLLQARVASASLGGPAEALLHERATWDLSGLGRLPRVAFDPRCLLEDE</sequence>
<name>A0A8A4U3L4_SULCO</name>
<reference evidence="2" key="1">
    <citation type="submission" date="2021-03" db="EMBL/GenBank/DDBJ databases">
        <title>Acanthopleuribacteraceae sp. M133.</title>
        <authorList>
            <person name="Wang G."/>
        </authorList>
    </citation>
    <scope>NUCLEOTIDE SEQUENCE</scope>
    <source>
        <strain evidence="2">M133</strain>
    </source>
</reference>
<gene>
    <name evidence="2" type="ORF">J3U87_12845</name>
</gene>
<proteinExistence type="predicted"/>
<evidence type="ECO:0000313" key="2">
    <source>
        <dbReference type="EMBL" id="QTD53335.1"/>
    </source>
</evidence>
<dbReference type="EMBL" id="CP071793">
    <property type="protein sequence ID" value="QTD53335.1"/>
    <property type="molecule type" value="Genomic_DNA"/>
</dbReference>
<evidence type="ECO:0000256" key="1">
    <source>
        <dbReference type="SAM" id="MobiDB-lite"/>
    </source>
</evidence>
<dbReference type="KEGG" id="scor:J3U87_12845"/>
<protein>
    <submittedName>
        <fullName evidence="2">Uncharacterized protein</fullName>
    </submittedName>
</protein>